<dbReference type="EMBL" id="FNGS01000001">
    <property type="protein sequence ID" value="SDL27160.1"/>
    <property type="molecule type" value="Genomic_DNA"/>
</dbReference>
<protein>
    <submittedName>
        <fullName evidence="4">Dipeptidyl aminopeptidase/acylaminoacyl peptidase</fullName>
    </submittedName>
</protein>
<proteinExistence type="predicted"/>
<feature type="domain" description="Dipeptidylpeptidase IV N-terminal" evidence="3">
    <location>
        <begin position="139"/>
        <end position="445"/>
    </location>
</feature>
<dbReference type="Gene3D" id="3.40.50.1820">
    <property type="entry name" value="alpha/beta hydrolase"/>
    <property type="match status" value="1"/>
</dbReference>
<name>A0A1G9IPS1_9BACT</name>
<dbReference type="InterPro" id="IPR002469">
    <property type="entry name" value="Peptidase_S9B_N"/>
</dbReference>
<dbReference type="OrthoDB" id="9812921at2"/>
<sequence length="739" mass="83499">MKRTFYLIPMMLAALSAARAQQVVDRYKKADRLRDQVQDKALYIPASPSAIPGRQAFLYNVQTPKGTEWLVGDAQGRQPAFDPARLAAVWQKTTGEKTDPYRLPFRVLTPVREGFEFTASGAVWQYAPEKDQLRKLRNIPEARYWGDRDEETGRRAVYSPDSSYSAFIREYNVVIRSEKTKTETPLSFDGSAGEYYSGDIRWSPDSRKLVSVKIRKNTPHQIYLIRSSPADQLQPKLETRNYLKPGDALPVHQPVLFLVDDKRAIPLDMSLFREQFSLSRPEWRKDGRAFTFEFNERGHQTYRVLEADGTTGRVRAIIEEKSPTFIDYSGKKYREDLGDGAEIVWASERDGWNHLYLFDGKTGKIKKQITRGEWVVRRVVNVDEKSRTVLFAASGRNAGEDPYLLHYYRIKLDGTGLTDLTPEPANHSITLADSIFLDTYSRADMAPVTVLRRLSDGSVIRELERADISAYEKAGWKMPEVFSATGRDGQTDIWGIIIRPTDFDPSKKYPVIENIYAGPHSAFVPKSFLTFTAMHELAELGFIVVQIDGMGTSNRSKAFHDVCWKNLKDAGFPDRIKWMEAAAQKYPSMDLSRVGLYGTSAGGQSAAGGLLFHPDFYKVAVASCGCHDNRMDKIWWNEQWMGYPIGPQYAECSNVVNAGKLKGELLLLVGEMDDNVDPSSTYQFADALIKANKNFDLVVLPGVGHSSGGAFGERKRRDFFVRHLLGFQPPAWNALIPNP</sequence>
<dbReference type="RefSeq" id="WP_093197432.1">
    <property type="nucleotide sequence ID" value="NZ_FNGS01000001.1"/>
</dbReference>
<evidence type="ECO:0000313" key="4">
    <source>
        <dbReference type="EMBL" id="SDL27160.1"/>
    </source>
</evidence>
<dbReference type="PANTHER" id="PTHR11731:SF118">
    <property type="entry name" value="BLR1971 PROTEIN"/>
    <property type="match status" value="1"/>
</dbReference>
<feature type="signal peptide" evidence="1">
    <location>
        <begin position="1"/>
        <end position="20"/>
    </location>
</feature>
<organism evidence="4 5">
    <name type="scientific">Siphonobacter aquaeclarae</name>
    <dbReference type="NCBI Taxonomy" id="563176"/>
    <lineage>
        <taxon>Bacteria</taxon>
        <taxon>Pseudomonadati</taxon>
        <taxon>Bacteroidota</taxon>
        <taxon>Cytophagia</taxon>
        <taxon>Cytophagales</taxon>
        <taxon>Cytophagaceae</taxon>
        <taxon>Siphonobacter</taxon>
    </lineage>
</organism>
<reference evidence="4 5" key="1">
    <citation type="submission" date="2016-10" db="EMBL/GenBank/DDBJ databases">
        <authorList>
            <person name="de Groot N.N."/>
        </authorList>
    </citation>
    <scope>NUCLEOTIDE SEQUENCE [LARGE SCALE GENOMIC DNA]</scope>
    <source>
        <strain evidence="4 5">DSM 21668</strain>
    </source>
</reference>
<dbReference type="AlphaFoldDB" id="A0A1G9IPS1"/>
<dbReference type="Pfam" id="PF00326">
    <property type="entry name" value="Peptidase_S9"/>
    <property type="match status" value="1"/>
</dbReference>
<keyword evidence="4" id="KW-0645">Protease</keyword>
<dbReference type="GO" id="GO:0008236">
    <property type="term" value="F:serine-type peptidase activity"/>
    <property type="evidence" value="ECO:0007669"/>
    <property type="project" value="InterPro"/>
</dbReference>
<evidence type="ECO:0000256" key="1">
    <source>
        <dbReference type="SAM" id="SignalP"/>
    </source>
</evidence>
<accession>A0A1G9IPS1</accession>
<dbReference type="PANTHER" id="PTHR11731">
    <property type="entry name" value="PROTEASE FAMILY S9B,C DIPEPTIDYL-PEPTIDASE IV-RELATED"/>
    <property type="match status" value="1"/>
</dbReference>
<dbReference type="SUPFAM" id="SSF53474">
    <property type="entry name" value="alpha/beta-Hydrolases"/>
    <property type="match status" value="1"/>
</dbReference>
<dbReference type="InterPro" id="IPR029058">
    <property type="entry name" value="AB_hydrolase_fold"/>
</dbReference>
<evidence type="ECO:0000313" key="5">
    <source>
        <dbReference type="Proteomes" id="UP000198901"/>
    </source>
</evidence>
<evidence type="ECO:0000259" key="2">
    <source>
        <dbReference type="Pfam" id="PF00326"/>
    </source>
</evidence>
<feature type="chain" id="PRO_5011684253" evidence="1">
    <location>
        <begin position="21"/>
        <end position="739"/>
    </location>
</feature>
<keyword evidence="4" id="KW-0031">Aminopeptidase</keyword>
<dbReference type="STRING" id="563176.SAMN04488090_0569"/>
<dbReference type="InterPro" id="IPR050278">
    <property type="entry name" value="Serine_Prot_S9B/DPPIV"/>
</dbReference>
<gene>
    <name evidence="4" type="ORF">SAMN04488090_0569</name>
</gene>
<dbReference type="Proteomes" id="UP000198901">
    <property type="component" value="Unassembled WGS sequence"/>
</dbReference>
<keyword evidence="5" id="KW-1185">Reference proteome</keyword>
<evidence type="ECO:0000259" key="3">
    <source>
        <dbReference type="Pfam" id="PF00930"/>
    </source>
</evidence>
<keyword evidence="4" id="KW-0378">Hydrolase</keyword>
<feature type="domain" description="Peptidase S9 prolyl oligopeptidase catalytic" evidence="2">
    <location>
        <begin position="536"/>
        <end position="709"/>
    </location>
</feature>
<dbReference type="GO" id="GO:0004177">
    <property type="term" value="F:aminopeptidase activity"/>
    <property type="evidence" value="ECO:0007669"/>
    <property type="project" value="UniProtKB-KW"/>
</dbReference>
<keyword evidence="1" id="KW-0732">Signal</keyword>
<dbReference type="SUPFAM" id="SSF82171">
    <property type="entry name" value="DPP6 N-terminal domain-like"/>
    <property type="match status" value="1"/>
</dbReference>
<dbReference type="Pfam" id="PF00930">
    <property type="entry name" value="DPPIV_N"/>
    <property type="match status" value="1"/>
</dbReference>
<dbReference type="GO" id="GO:0006508">
    <property type="term" value="P:proteolysis"/>
    <property type="evidence" value="ECO:0007669"/>
    <property type="project" value="InterPro"/>
</dbReference>
<dbReference type="InterPro" id="IPR001375">
    <property type="entry name" value="Peptidase_S9_cat"/>
</dbReference>
<dbReference type="Gene3D" id="2.140.10.30">
    <property type="entry name" value="Dipeptidylpeptidase IV, N-terminal domain"/>
    <property type="match status" value="1"/>
</dbReference>